<sequence>MIDNLDTACQFGGALQYQAARVQAELAILRRPSAWVEGPAYEDYQFPWKFGGLPQAILDAATARYLAETNVVQETLTTVESIRYSNPIEIVLGAAMLTAVVVLRTVRDWPSRRRLNDAVADDARNIVLARKELRDALVRNVIDGNIPIGSQQIEELLTLDVTRALTALGDSQITLQELEGTDKSNS</sequence>
<dbReference type="EMBL" id="CP092488">
    <property type="protein sequence ID" value="UMB70135.1"/>
    <property type="molecule type" value="Genomic_DNA"/>
</dbReference>
<protein>
    <submittedName>
        <fullName evidence="1">Uncharacterized protein</fullName>
    </submittedName>
</protein>
<organism evidence="1 2">
    <name type="scientific">Mycobacterium paraterrae</name>
    <dbReference type="NCBI Taxonomy" id="577492"/>
    <lineage>
        <taxon>Bacteria</taxon>
        <taxon>Bacillati</taxon>
        <taxon>Actinomycetota</taxon>
        <taxon>Actinomycetes</taxon>
        <taxon>Mycobacteriales</taxon>
        <taxon>Mycobacteriaceae</taxon>
        <taxon>Mycobacterium</taxon>
    </lineage>
</organism>
<name>A0ABY3VL45_9MYCO</name>
<gene>
    <name evidence="1" type="ORF">MKK62_01970</name>
</gene>
<evidence type="ECO:0000313" key="2">
    <source>
        <dbReference type="Proteomes" id="UP001055336"/>
    </source>
</evidence>
<dbReference type="RefSeq" id="WP_240261863.1">
    <property type="nucleotide sequence ID" value="NZ_CP092488.2"/>
</dbReference>
<accession>A0ABY3VL45</accession>
<evidence type="ECO:0000313" key="1">
    <source>
        <dbReference type="EMBL" id="UMB70135.1"/>
    </source>
</evidence>
<reference evidence="1" key="1">
    <citation type="submission" date="2022-08" db="EMBL/GenBank/DDBJ databases">
        <title>Whole genome sequencing of non-tuberculosis mycobacteria type-strains.</title>
        <authorList>
            <person name="Igarashi Y."/>
            <person name="Osugi A."/>
            <person name="Mitarai S."/>
        </authorList>
    </citation>
    <scope>NUCLEOTIDE SEQUENCE</scope>
    <source>
        <strain evidence="1">DSM 45127</strain>
    </source>
</reference>
<keyword evidence="2" id="KW-1185">Reference proteome</keyword>
<proteinExistence type="predicted"/>
<dbReference type="Proteomes" id="UP001055336">
    <property type="component" value="Chromosome"/>
</dbReference>